<dbReference type="Gene3D" id="3.30.1150.10">
    <property type="match status" value="1"/>
</dbReference>
<comment type="caution">
    <text evidence="7">The sequence shown here is derived from an EMBL/GenBank/DDBJ whole genome shotgun (WGS) entry which is preliminary data.</text>
</comment>
<evidence type="ECO:0000256" key="4">
    <source>
        <dbReference type="ARBA" id="ARBA00023136"/>
    </source>
</evidence>
<feature type="compositionally biased region" description="Polar residues" evidence="5">
    <location>
        <begin position="120"/>
        <end position="147"/>
    </location>
</feature>
<dbReference type="SUPFAM" id="SSF74653">
    <property type="entry name" value="TolA/TonB C-terminal domain"/>
    <property type="match status" value="1"/>
</dbReference>
<keyword evidence="3" id="KW-1133">Transmembrane helix</keyword>
<dbReference type="GO" id="GO:0055085">
    <property type="term" value="P:transmembrane transport"/>
    <property type="evidence" value="ECO:0007669"/>
    <property type="project" value="InterPro"/>
</dbReference>
<evidence type="ECO:0000313" key="7">
    <source>
        <dbReference type="EMBL" id="RCK80467.1"/>
    </source>
</evidence>
<dbReference type="AlphaFoldDB" id="A0A367ZRI1"/>
<evidence type="ECO:0000313" key="8">
    <source>
        <dbReference type="Proteomes" id="UP000252355"/>
    </source>
</evidence>
<feature type="compositionally biased region" description="Basic and acidic residues" evidence="5">
    <location>
        <begin position="82"/>
        <end position="99"/>
    </location>
</feature>
<evidence type="ECO:0000256" key="5">
    <source>
        <dbReference type="SAM" id="MobiDB-lite"/>
    </source>
</evidence>
<keyword evidence="2" id="KW-0812">Transmembrane</keyword>
<feature type="region of interest" description="Disordered" evidence="5">
    <location>
        <begin position="201"/>
        <end position="222"/>
    </location>
</feature>
<feature type="region of interest" description="Disordered" evidence="5">
    <location>
        <begin position="58"/>
        <end position="156"/>
    </location>
</feature>
<comment type="subcellular location">
    <subcellularLocation>
        <location evidence="1">Membrane</location>
        <topology evidence="1">Single-pass membrane protein</topology>
    </subcellularLocation>
</comment>
<evidence type="ECO:0000256" key="1">
    <source>
        <dbReference type="ARBA" id="ARBA00004167"/>
    </source>
</evidence>
<feature type="compositionally biased region" description="Low complexity" evidence="5">
    <location>
        <begin position="107"/>
        <end position="119"/>
    </location>
</feature>
<evidence type="ECO:0000256" key="3">
    <source>
        <dbReference type="ARBA" id="ARBA00022989"/>
    </source>
</evidence>
<protein>
    <submittedName>
        <fullName evidence="7">Ferric siderophore transport system, periplasmic binding protein TonB</fullName>
    </submittedName>
</protein>
<accession>A0A367ZRI1</accession>
<proteinExistence type="predicted"/>
<dbReference type="Proteomes" id="UP000252355">
    <property type="component" value="Unassembled WGS sequence"/>
</dbReference>
<name>A0A367ZRI1_9BACT</name>
<dbReference type="GO" id="GO:0016020">
    <property type="term" value="C:membrane"/>
    <property type="evidence" value="ECO:0007669"/>
    <property type="project" value="UniProtKB-SubCell"/>
</dbReference>
<feature type="compositionally biased region" description="Polar residues" evidence="5">
    <location>
        <begin position="68"/>
        <end position="80"/>
    </location>
</feature>
<dbReference type="NCBIfam" id="TIGR01352">
    <property type="entry name" value="tonB_Cterm"/>
    <property type="match status" value="1"/>
</dbReference>
<evidence type="ECO:0000256" key="2">
    <source>
        <dbReference type="ARBA" id="ARBA00022692"/>
    </source>
</evidence>
<organism evidence="7 8">
    <name type="scientific">Candidatus Ozemobacter sibiricus</name>
    <dbReference type="NCBI Taxonomy" id="2268124"/>
    <lineage>
        <taxon>Bacteria</taxon>
        <taxon>Candidatus Ozemobacteria</taxon>
        <taxon>Candidatus Ozemobacterales</taxon>
        <taxon>Candidatus Ozemobacteraceae</taxon>
        <taxon>Candidatus Ozemobacter</taxon>
    </lineage>
</organism>
<dbReference type="PROSITE" id="PS52015">
    <property type="entry name" value="TONB_CTD"/>
    <property type="match status" value="1"/>
</dbReference>
<keyword evidence="4" id="KW-0472">Membrane</keyword>
<evidence type="ECO:0000259" key="6">
    <source>
        <dbReference type="PROSITE" id="PS52015"/>
    </source>
</evidence>
<dbReference type="InterPro" id="IPR037682">
    <property type="entry name" value="TonB_C"/>
</dbReference>
<reference evidence="7 8" key="1">
    <citation type="submission" date="2018-05" db="EMBL/GenBank/DDBJ databases">
        <title>A metagenomic window into the 2 km-deep terrestrial subsurface aquifer revealed taxonomically and functionally diverse microbial community comprising novel uncultured bacterial lineages.</title>
        <authorList>
            <person name="Kadnikov V.V."/>
            <person name="Mardanov A.V."/>
            <person name="Beletsky A.V."/>
            <person name="Banks D."/>
            <person name="Pimenov N.V."/>
            <person name="Frank Y.A."/>
            <person name="Karnachuk O.V."/>
            <person name="Ravin N.V."/>
        </authorList>
    </citation>
    <scope>NUCLEOTIDE SEQUENCE [LARGE SCALE GENOMIC DNA]</scope>
    <source>
        <strain evidence="7">BY5</strain>
    </source>
</reference>
<feature type="domain" description="TonB C-terminal" evidence="6">
    <location>
        <begin position="244"/>
        <end position="334"/>
    </location>
</feature>
<dbReference type="InterPro" id="IPR006260">
    <property type="entry name" value="TonB/TolA_C"/>
</dbReference>
<sequence length="334" mass="35548">MTGEHRPTLVLVHPEEDGREEFTASLLLHLALLLAMTAWFALRGPYVPPTPTVHPVRLVGPLSVPRPGSSTQPQPETGSRQARGDASRQAKGRQTDNRRLSPPVPSAPKVKAPVRPKNPQAKTGSTTRPGPRTNTETTKPTAVQDTPTGFRDTKPYIPAPAFDDVSHALTEPTPPTPLSAPLAGGELGDPLEMEMPSEMTAAPLPHGTGDREAPPSGAADPALATVGGGEVEVAGLESLGGGEERFAPPKILSKVLPEYPEWARKQGIRGQATYKVLVQPAGTVGDVLTMASTIDPKLAILGAQALRRWVFSPVLVNGEPRETWVMLTVQFKLH</sequence>
<dbReference type="EMBL" id="QOQW01000006">
    <property type="protein sequence ID" value="RCK80467.1"/>
    <property type="molecule type" value="Genomic_DNA"/>
</dbReference>
<dbReference type="Pfam" id="PF03544">
    <property type="entry name" value="TonB_C"/>
    <property type="match status" value="1"/>
</dbReference>
<gene>
    <name evidence="7" type="ORF">OZSIB_3213</name>
</gene>